<dbReference type="PROSITE" id="PS00197">
    <property type="entry name" value="2FE2S_FER_1"/>
    <property type="match status" value="1"/>
</dbReference>
<dbReference type="eggNOG" id="COG1018">
    <property type="taxonomic scope" value="Bacteria"/>
</dbReference>
<dbReference type="InterPro" id="IPR017927">
    <property type="entry name" value="FAD-bd_FR_type"/>
</dbReference>
<dbReference type="RefSeq" id="WP_014011185.1">
    <property type="nucleotide sequence ID" value="NC_015859.1"/>
</dbReference>
<dbReference type="EC" id="1.14.13.82" evidence="4"/>
<dbReference type="InterPro" id="IPR039261">
    <property type="entry name" value="FNR_nucleotide-bd"/>
</dbReference>
<dbReference type="KEGG" id="cva:CVAR_2695"/>
<dbReference type="PRINTS" id="PR00409">
    <property type="entry name" value="PHDIOXRDTASE"/>
</dbReference>
<dbReference type="InterPro" id="IPR001041">
    <property type="entry name" value="2Fe-2S_ferredoxin-type"/>
</dbReference>
<comment type="cofactor">
    <cofactor evidence="1">
        <name>FAD</name>
        <dbReference type="ChEBI" id="CHEBI:57692"/>
    </cofactor>
</comment>
<dbReference type="PROSITE" id="PS51384">
    <property type="entry name" value="FAD_FR"/>
    <property type="match status" value="1"/>
</dbReference>
<evidence type="ECO:0000256" key="1">
    <source>
        <dbReference type="ARBA" id="ARBA00001974"/>
    </source>
</evidence>
<dbReference type="InterPro" id="IPR050415">
    <property type="entry name" value="MRET"/>
</dbReference>
<evidence type="ECO:0000313" key="5">
    <source>
        <dbReference type="Proteomes" id="UP000006659"/>
    </source>
</evidence>
<dbReference type="InterPro" id="IPR017938">
    <property type="entry name" value="Riboflavin_synthase-like_b-brl"/>
</dbReference>
<dbReference type="GO" id="GO:0051537">
    <property type="term" value="F:2 iron, 2 sulfur cluster binding"/>
    <property type="evidence" value="ECO:0007669"/>
    <property type="project" value="UniProtKB-KW"/>
</dbReference>
<dbReference type="Gene3D" id="3.40.50.80">
    <property type="entry name" value="Nucleotide-binding domain of ferredoxin-NADP reductase (FNR) module"/>
    <property type="match status" value="1"/>
</dbReference>
<dbReference type="GO" id="GO:0018489">
    <property type="term" value="F:vanillate monooxygenase activity"/>
    <property type="evidence" value="ECO:0007669"/>
    <property type="project" value="UniProtKB-EC"/>
</dbReference>
<dbReference type="Gene3D" id="3.10.20.30">
    <property type="match status" value="1"/>
</dbReference>
<accession>G0HHT0</accession>
<evidence type="ECO:0000259" key="3">
    <source>
        <dbReference type="PROSITE" id="PS51384"/>
    </source>
</evidence>
<dbReference type="SUPFAM" id="SSF54292">
    <property type="entry name" value="2Fe-2S ferredoxin-like"/>
    <property type="match status" value="1"/>
</dbReference>
<keyword evidence="4" id="KW-0560">Oxidoreductase</keyword>
<dbReference type="CDD" id="cd06185">
    <property type="entry name" value="PDR_like"/>
    <property type="match status" value="1"/>
</dbReference>
<feature type="domain" description="2Fe-2S ferredoxin-type" evidence="2">
    <location>
        <begin position="233"/>
        <end position="332"/>
    </location>
</feature>
<evidence type="ECO:0000259" key="2">
    <source>
        <dbReference type="PROSITE" id="PS51085"/>
    </source>
</evidence>
<protein>
    <submittedName>
        <fullName evidence="4">Vanillate monooxygenase</fullName>
        <ecNumber evidence="4">1.14.13.82</ecNumber>
    </submittedName>
</protein>
<dbReference type="Gene3D" id="2.40.30.10">
    <property type="entry name" value="Translation factors"/>
    <property type="match status" value="1"/>
</dbReference>
<dbReference type="EMBL" id="CP002917">
    <property type="protein sequence ID" value="AEK38034.1"/>
    <property type="molecule type" value="Genomic_DNA"/>
</dbReference>
<dbReference type="AlphaFoldDB" id="G0HHT0"/>
<reference evidence="4 5" key="1">
    <citation type="journal article" date="2011" name="BMC Genomics">
        <title>Complete genome sequence of Corynebacterium variabile DSM 44702 isolated from the surface of smear-ripened cheeses and insights into cheese ripening and flavor generation.</title>
        <authorList>
            <person name="Schroeder J."/>
            <person name="Maus I."/>
            <person name="Trost E."/>
            <person name="Tauch A."/>
        </authorList>
    </citation>
    <scope>NUCLEOTIDE SEQUENCE [LARGE SCALE GENOMIC DNA]</scope>
    <source>
        <strain evidence="5">DSM 44702 / JCM 12073 / NCIMB 30131</strain>
    </source>
</reference>
<organism evidence="4 5">
    <name type="scientific">Corynebacterium variabile (strain DSM 44702 / CIP 107183 / JCM 12073 / NCIMB 30131)</name>
    <name type="common">Corynebacterium mooreparkense</name>
    <dbReference type="NCBI Taxonomy" id="858619"/>
    <lineage>
        <taxon>Bacteria</taxon>
        <taxon>Bacillati</taxon>
        <taxon>Actinomycetota</taxon>
        <taxon>Actinomycetes</taxon>
        <taxon>Mycobacteriales</taxon>
        <taxon>Corynebacteriaceae</taxon>
        <taxon>Corynebacterium</taxon>
    </lineage>
</organism>
<sequence length="332" mass="36346">MATANTVVWQDAEVTVTREIADRIRRITLRPDTPHRVRPGEHIEVVVDGTGVRGAVRSYSVVDAAEDGSELSLSVFHTPHSRGGSTFMHSLEVGDRVRVTAPLQDFPLRVGAPSYILVAGGIGITAVRGMASLLKRLGADYEVHYSARSPEAMAYREEMVAEHGDRLHLHLDSEGTQLDVPGLVTSARPETELYMCGPIRLMDAIRRAWASSDLDPTNLRFETFGNSGWFEPEPFSVEIPRLGVTAEIGENESVLEALDRVGVPMMSSCRRGECGLCQVSVLGTEGSIDHRDVFFSDKQKAASSRMCCCVSRVASGDRDNHTDRARLTIDVP</sequence>
<dbReference type="PROSITE" id="PS51085">
    <property type="entry name" value="2FE2S_FER_2"/>
    <property type="match status" value="1"/>
</dbReference>
<proteinExistence type="predicted"/>
<dbReference type="Pfam" id="PF00111">
    <property type="entry name" value="Fer2"/>
    <property type="match status" value="1"/>
</dbReference>
<dbReference type="Proteomes" id="UP000006659">
    <property type="component" value="Chromosome"/>
</dbReference>
<dbReference type="SUPFAM" id="SSF52343">
    <property type="entry name" value="Ferredoxin reductase-like, C-terminal NADP-linked domain"/>
    <property type="match status" value="1"/>
</dbReference>
<name>G0HHT0_CORVD</name>
<dbReference type="STRING" id="858619.CVAR_2695"/>
<evidence type="ECO:0000313" key="4">
    <source>
        <dbReference type="EMBL" id="AEK38034.1"/>
    </source>
</evidence>
<keyword evidence="4" id="KW-0503">Monooxygenase</keyword>
<dbReference type="HOGENOM" id="CLU_003827_17_0_11"/>
<dbReference type="InterPro" id="IPR036010">
    <property type="entry name" value="2Fe-2S_ferredoxin-like_sf"/>
</dbReference>
<dbReference type="CDD" id="cd00207">
    <property type="entry name" value="fer2"/>
    <property type="match status" value="1"/>
</dbReference>
<dbReference type="InterPro" id="IPR012675">
    <property type="entry name" value="Beta-grasp_dom_sf"/>
</dbReference>
<dbReference type="PANTHER" id="PTHR47354:SF2">
    <property type="entry name" value="BLR2392 PROTEIN"/>
    <property type="match status" value="1"/>
</dbReference>
<dbReference type="PANTHER" id="PTHR47354">
    <property type="entry name" value="NADH OXIDOREDUCTASE HCR"/>
    <property type="match status" value="1"/>
</dbReference>
<feature type="domain" description="FAD-binding FR-type" evidence="3">
    <location>
        <begin position="7"/>
        <end position="109"/>
    </location>
</feature>
<dbReference type="InterPro" id="IPR006058">
    <property type="entry name" value="2Fe2S_fd_BS"/>
</dbReference>
<gene>
    <name evidence="4" type="primary">vanB</name>
    <name evidence="4" type="ordered locus">CVAR_2695</name>
</gene>
<dbReference type="SUPFAM" id="SSF63380">
    <property type="entry name" value="Riboflavin synthase domain-like"/>
    <property type="match status" value="1"/>
</dbReference>